<dbReference type="InterPro" id="IPR029033">
    <property type="entry name" value="His_PPase_superfam"/>
</dbReference>
<dbReference type="EMBL" id="VCAU01000011">
    <property type="protein sequence ID" value="KAF9892749.1"/>
    <property type="molecule type" value="Genomic_DNA"/>
</dbReference>
<reference evidence="2" key="2">
    <citation type="submission" date="2020-02" db="EMBL/GenBank/DDBJ databases">
        <authorList>
            <person name="Gilchrist C.L.M."/>
            <person name="Chooi Y.-H."/>
        </authorList>
    </citation>
    <scope>NUCLEOTIDE SEQUENCE</scope>
    <source>
        <strain evidence="2">MST-FP2251</strain>
    </source>
</reference>
<evidence type="ECO:0008006" key="4">
    <source>
        <dbReference type="Google" id="ProtNLM"/>
    </source>
</evidence>
<reference evidence="2" key="1">
    <citation type="journal article" date="2019" name="Beilstein J. Org. Chem.">
        <title>Nanangenines: drimane sesquiterpenoids as the dominant metabolite cohort of a novel Australian fungus, Aspergillus nanangensis.</title>
        <authorList>
            <person name="Lacey H.J."/>
            <person name="Gilchrist C.L.M."/>
            <person name="Crombie A."/>
            <person name="Kalaitzis J.A."/>
            <person name="Vuong D."/>
            <person name="Rutledge P.J."/>
            <person name="Turner P."/>
            <person name="Pitt J.I."/>
            <person name="Lacey E."/>
            <person name="Chooi Y.H."/>
            <person name="Piggott A.M."/>
        </authorList>
    </citation>
    <scope>NUCLEOTIDE SEQUENCE</scope>
    <source>
        <strain evidence="2">MST-FP2251</strain>
    </source>
</reference>
<feature type="chain" id="PRO_5042213914" description="Phosphoglycerate mutase family protein" evidence="1">
    <location>
        <begin position="22"/>
        <end position="194"/>
    </location>
</feature>
<sequence length="194" mass="21884">MAPSIPLYLFLVSILFVFVASSATHHPTLYLIRHGEKSGDPKDDGLNADGVKRAQCLRDVFGASSPYQIGYIMAPKVNSKGEHRRSYETVAPLAKDLGLPVDTSCRRNHARCVARRIRNYRGSGNILVSWRHSKIKDILKDLKNHKPPEYPGDRFDLIWTLPYPFDNITDIRSEACPELDVPLAHDVPLLKIQI</sequence>
<dbReference type="Proteomes" id="UP001194746">
    <property type="component" value="Unassembled WGS sequence"/>
</dbReference>
<protein>
    <recommendedName>
        <fullName evidence="4">Phosphoglycerate mutase family protein</fullName>
    </recommendedName>
</protein>
<evidence type="ECO:0000256" key="1">
    <source>
        <dbReference type="SAM" id="SignalP"/>
    </source>
</evidence>
<keyword evidence="1" id="KW-0732">Signal</keyword>
<dbReference type="Gene3D" id="3.40.50.1240">
    <property type="entry name" value="Phosphoglycerate mutase-like"/>
    <property type="match status" value="1"/>
</dbReference>
<feature type="signal peptide" evidence="1">
    <location>
        <begin position="1"/>
        <end position="21"/>
    </location>
</feature>
<dbReference type="SUPFAM" id="SSF53254">
    <property type="entry name" value="Phosphoglycerate mutase-like"/>
    <property type="match status" value="1"/>
</dbReference>
<proteinExistence type="predicted"/>
<comment type="caution">
    <text evidence="2">The sequence shown here is derived from an EMBL/GenBank/DDBJ whole genome shotgun (WGS) entry which is preliminary data.</text>
</comment>
<accession>A0AAD4CU40</accession>
<name>A0AAD4CU40_ASPNN</name>
<evidence type="ECO:0000313" key="2">
    <source>
        <dbReference type="EMBL" id="KAF9892749.1"/>
    </source>
</evidence>
<evidence type="ECO:0000313" key="3">
    <source>
        <dbReference type="Proteomes" id="UP001194746"/>
    </source>
</evidence>
<dbReference type="AlphaFoldDB" id="A0AAD4CU40"/>
<gene>
    <name evidence="2" type="ORF">FE257_001151</name>
</gene>
<organism evidence="2 3">
    <name type="scientific">Aspergillus nanangensis</name>
    <dbReference type="NCBI Taxonomy" id="2582783"/>
    <lineage>
        <taxon>Eukaryota</taxon>
        <taxon>Fungi</taxon>
        <taxon>Dikarya</taxon>
        <taxon>Ascomycota</taxon>
        <taxon>Pezizomycotina</taxon>
        <taxon>Eurotiomycetes</taxon>
        <taxon>Eurotiomycetidae</taxon>
        <taxon>Eurotiales</taxon>
        <taxon>Aspergillaceae</taxon>
        <taxon>Aspergillus</taxon>
        <taxon>Aspergillus subgen. Circumdati</taxon>
    </lineage>
</organism>
<keyword evidence="3" id="KW-1185">Reference proteome</keyword>